<dbReference type="PROSITE" id="PS50103">
    <property type="entry name" value="ZF_C3H1"/>
    <property type="match status" value="1"/>
</dbReference>
<evidence type="ECO:0000313" key="4">
    <source>
        <dbReference type="EMBL" id="CAE0421114.1"/>
    </source>
</evidence>
<proteinExistence type="predicted"/>
<protein>
    <recommendedName>
        <fullName evidence="3">C3H1-type domain-containing protein</fullName>
    </recommendedName>
</protein>
<organism evidence="4">
    <name type="scientific">Amphora coffeiformis</name>
    <dbReference type="NCBI Taxonomy" id="265554"/>
    <lineage>
        <taxon>Eukaryota</taxon>
        <taxon>Sar</taxon>
        <taxon>Stramenopiles</taxon>
        <taxon>Ochrophyta</taxon>
        <taxon>Bacillariophyta</taxon>
        <taxon>Bacillariophyceae</taxon>
        <taxon>Bacillariophycidae</taxon>
        <taxon>Thalassiophysales</taxon>
        <taxon>Catenulaceae</taxon>
        <taxon>Amphora</taxon>
    </lineage>
</organism>
<evidence type="ECO:0000256" key="1">
    <source>
        <dbReference type="PROSITE-ProRule" id="PRU00723"/>
    </source>
</evidence>
<dbReference type="EMBL" id="HBIM01023999">
    <property type="protein sequence ID" value="CAE0421114.1"/>
    <property type="molecule type" value="Transcribed_RNA"/>
</dbReference>
<keyword evidence="1" id="KW-0862">Zinc</keyword>
<accession>A0A7S3P915</accession>
<feature type="zinc finger region" description="C3H1-type" evidence="1">
    <location>
        <begin position="28"/>
        <end position="56"/>
    </location>
</feature>
<keyword evidence="1" id="KW-0479">Metal-binding</keyword>
<dbReference type="GO" id="GO:0008270">
    <property type="term" value="F:zinc ion binding"/>
    <property type="evidence" value="ECO:0007669"/>
    <property type="project" value="UniProtKB-KW"/>
</dbReference>
<evidence type="ECO:0000256" key="2">
    <source>
        <dbReference type="SAM" id="MobiDB-lite"/>
    </source>
</evidence>
<feature type="domain" description="C3H1-type" evidence="3">
    <location>
        <begin position="28"/>
        <end position="56"/>
    </location>
</feature>
<dbReference type="Gene3D" id="4.10.1000.40">
    <property type="match status" value="1"/>
</dbReference>
<keyword evidence="1" id="KW-0863">Zinc-finger</keyword>
<feature type="compositionally biased region" description="Pro residues" evidence="2">
    <location>
        <begin position="135"/>
        <end position="187"/>
    </location>
</feature>
<name>A0A7S3P915_9STRA</name>
<dbReference type="InterPro" id="IPR000571">
    <property type="entry name" value="Znf_CCCH"/>
</dbReference>
<feature type="region of interest" description="Disordered" evidence="2">
    <location>
        <begin position="108"/>
        <end position="220"/>
    </location>
</feature>
<gene>
    <name evidence="4" type="ORF">ACOF00016_LOCUS17763</name>
</gene>
<sequence>MEACFFGAGCTRPGCIYRHDRAAIQSNPQSEEPCMAYLAGHCAFNAKSCRKRHPPPAEADRLRQKYSQIRCRYGSECQTEGCLYRHEALSEPVSLVDWVAQPVEPARPPAAAALPGTSWRPTPPSHTSLQHVPLSMPPPPPPPPPPMRPVPPSMPPQPPSMRPVPPSTPPQPPSIPPQPPSMGPAPPSGTQGNTTLRPPSAAGGGFNINAKEFVPGGGFR</sequence>
<evidence type="ECO:0000259" key="3">
    <source>
        <dbReference type="PROSITE" id="PS50103"/>
    </source>
</evidence>
<reference evidence="4" key="1">
    <citation type="submission" date="2021-01" db="EMBL/GenBank/DDBJ databases">
        <authorList>
            <person name="Corre E."/>
            <person name="Pelletier E."/>
            <person name="Niang G."/>
            <person name="Scheremetjew M."/>
            <person name="Finn R."/>
            <person name="Kale V."/>
            <person name="Holt S."/>
            <person name="Cochrane G."/>
            <person name="Meng A."/>
            <person name="Brown T."/>
            <person name="Cohen L."/>
        </authorList>
    </citation>
    <scope>NUCLEOTIDE SEQUENCE</scope>
    <source>
        <strain evidence="4">CCMP127</strain>
    </source>
</reference>
<dbReference type="AlphaFoldDB" id="A0A7S3P915"/>